<evidence type="ECO:0000313" key="2">
    <source>
        <dbReference type="EMBL" id="KAF8401299.1"/>
    </source>
</evidence>
<evidence type="ECO:0000256" key="1">
    <source>
        <dbReference type="ARBA" id="ARBA00022737"/>
    </source>
</evidence>
<keyword evidence="1" id="KW-0677">Repeat</keyword>
<dbReference type="Pfam" id="PF13419">
    <property type="entry name" value="HAD_2"/>
    <property type="match status" value="1"/>
</dbReference>
<dbReference type="SUPFAM" id="SSF101898">
    <property type="entry name" value="NHL repeat"/>
    <property type="match status" value="1"/>
</dbReference>
<comment type="caution">
    <text evidence="2">The sequence shown here is derived from an EMBL/GenBank/DDBJ whole genome shotgun (WGS) entry which is preliminary data.</text>
</comment>
<keyword evidence="3" id="KW-1185">Reference proteome</keyword>
<dbReference type="InterPro" id="IPR023198">
    <property type="entry name" value="PGP-like_dom2"/>
</dbReference>
<dbReference type="Proteomes" id="UP000655225">
    <property type="component" value="Unassembled WGS sequence"/>
</dbReference>
<name>A0A835DIG7_TETSI</name>
<evidence type="ECO:0008006" key="4">
    <source>
        <dbReference type="Google" id="ProtNLM"/>
    </source>
</evidence>
<dbReference type="AlphaFoldDB" id="A0A835DIG7"/>
<dbReference type="OMA" id="LITQCKN"/>
<accession>A0A835DIG7</accession>
<dbReference type="Pfam" id="PF01436">
    <property type="entry name" value="NHL"/>
    <property type="match status" value="1"/>
</dbReference>
<dbReference type="InterPro" id="IPR001258">
    <property type="entry name" value="NHL_repeat"/>
</dbReference>
<evidence type="ECO:0000313" key="3">
    <source>
        <dbReference type="Proteomes" id="UP000655225"/>
    </source>
</evidence>
<dbReference type="InterPro" id="IPR041492">
    <property type="entry name" value="HAD_2"/>
</dbReference>
<sequence>MALRLLVAPSFTSRTQPKSFPICPPLSSHLHPTCFLFCYSRSTSSLSSLLQWRREALVFSRQRRSTTTACLKLEEKNASETGNEWGKVSAVLFDMDGVLCNSEEPSRMAAVDVFAEMGVEVTTEDFIPFTGTGGVASVKGVKGFNTEAAKKRFFEIYLDKYAKPNSGIGFPGAFELITQCKENGLKVAVASSADRIKVDANLAAAGIPLSMFDAIVSADAFQNLKPAPDIFLAASNSLNIPPSECIVIEDALAGVQAAKAAQMRCIAVTTTLSEETLKEAGPSLIRKEIGSVSLPDILSGGGSSGCHNEMQGPQNINSLTQTSSELLKERTDSGSIQDTNSSNDNVLLIGGGTAPVVPEFPAKLDWLNTAPLQFRRFTVVGVHSAKFDNEKDLEAIRNAVLRYNVTHPVVNDGDMYLWRELGVNSWPTFAIVGPNGKLIAQISGEGRRKDLDDLVEAAILFYGEKKILDNTPIPLTLEKDNDPRLLTSPLKFPGKLEVDVVNNRLFISDSNHNRIVVTDLDGNFIVQIGSTGEQGLQDGTFEDATFNRPQGLAYNPKKNLLYVADTENHALSATSTSFAQPSGISIFPDLKELYVADSESSSIRALDLKTGGTRLLAGGDMVFSDNLFKFGDQDGIAPEVLFQHPLGVLCGNDSQIYIADSFNHKIKKLDPASKRVVTLAGTGHAGFKDGTALAAQLSEPSGIVEAGNGRLLIADTNNSIIRYLDLNKKDAELLTLELKGVLPPSPKSRSLKRLRRRSSVDTQIITVDGGSSTEGNLYLKLSVPEGYHFSKEARSKFNVDIEPENTIIIEPLDGNLSTEGSAVFHFRRSSPSAAMGRINCKVYYCKEDEVCLYQSLVFEVPFREEVPESTPAEITLPYIVKPKVSTSKFVL</sequence>
<dbReference type="InterPro" id="IPR011042">
    <property type="entry name" value="6-blade_b-propeller_TolB-like"/>
</dbReference>
<dbReference type="PANTHER" id="PTHR46388:SF2">
    <property type="entry name" value="NHL REPEAT-CONTAINING PROTEIN 2"/>
    <property type="match status" value="1"/>
</dbReference>
<dbReference type="OrthoDB" id="273823at2759"/>
<dbReference type="SFLD" id="SFLDG01135">
    <property type="entry name" value="C1.5.6:_HAD__Beta-PGM__Phospha"/>
    <property type="match status" value="1"/>
</dbReference>
<dbReference type="Gene3D" id="2.120.10.30">
    <property type="entry name" value="TolB, C-terminal domain"/>
    <property type="match status" value="2"/>
</dbReference>
<dbReference type="NCBIfam" id="TIGR01509">
    <property type="entry name" value="HAD-SF-IA-v3"/>
    <property type="match status" value="1"/>
</dbReference>
<dbReference type="InterPro" id="IPR006439">
    <property type="entry name" value="HAD-SF_hydro_IA"/>
</dbReference>
<gene>
    <name evidence="2" type="ORF">HHK36_012232</name>
</gene>
<dbReference type="Gene3D" id="1.10.150.240">
    <property type="entry name" value="Putative phosphatase, domain 2"/>
    <property type="match status" value="1"/>
</dbReference>
<dbReference type="InterPro" id="IPR023214">
    <property type="entry name" value="HAD_sf"/>
</dbReference>
<reference evidence="2 3" key="1">
    <citation type="submission" date="2020-04" db="EMBL/GenBank/DDBJ databases">
        <title>Plant Genome Project.</title>
        <authorList>
            <person name="Zhang R.-G."/>
        </authorList>
    </citation>
    <scope>NUCLEOTIDE SEQUENCE [LARGE SCALE GENOMIC DNA]</scope>
    <source>
        <strain evidence="2">YNK0</strain>
        <tissue evidence="2">Leaf</tissue>
    </source>
</reference>
<dbReference type="SFLD" id="SFLDG01129">
    <property type="entry name" value="C1.5:_HAD__Beta-PGM__Phosphata"/>
    <property type="match status" value="1"/>
</dbReference>
<dbReference type="EMBL" id="JABCRI010000008">
    <property type="protein sequence ID" value="KAF8401299.1"/>
    <property type="molecule type" value="Genomic_DNA"/>
</dbReference>
<dbReference type="InterPro" id="IPR036249">
    <property type="entry name" value="Thioredoxin-like_sf"/>
</dbReference>
<dbReference type="PANTHER" id="PTHR46388">
    <property type="entry name" value="NHL REPEAT-CONTAINING PROTEIN 2"/>
    <property type="match status" value="1"/>
</dbReference>
<dbReference type="Gene3D" id="3.40.30.10">
    <property type="entry name" value="Glutaredoxin"/>
    <property type="match status" value="1"/>
</dbReference>
<organism evidence="2 3">
    <name type="scientific">Tetracentron sinense</name>
    <name type="common">Spur-leaf</name>
    <dbReference type="NCBI Taxonomy" id="13715"/>
    <lineage>
        <taxon>Eukaryota</taxon>
        <taxon>Viridiplantae</taxon>
        <taxon>Streptophyta</taxon>
        <taxon>Embryophyta</taxon>
        <taxon>Tracheophyta</taxon>
        <taxon>Spermatophyta</taxon>
        <taxon>Magnoliopsida</taxon>
        <taxon>Trochodendrales</taxon>
        <taxon>Trochodendraceae</taxon>
        <taxon>Tetracentron</taxon>
    </lineage>
</organism>
<dbReference type="FunFam" id="2.120.10.30:FF:000123">
    <property type="entry name" value="Chloroplast protein HCF243"/>
    <property type="match status" value="1"/>
</dbReference>
<dbReference type="Gene3D" id="3.40.50.1000">
    <property type="entry name" value="HAD superfamily/HAD-like"/>
    <property type="match status" value="1"/>
</dbReference>
<dbReference type="CDD" id="cd07505">
    <property type="entry name" value="HAD_BPGM-like"/>
    <property type="match status" value="1"/>
</dbReference>
<dbReference type="SUPFAM" id="SSF52833">
    <property type="entry name" value="Thioredoxin-like"/>
    <property type="match status" value="1"/>
</dbReference>
<dbReference type="InterPro" id="IPR036412">
    <property type="entry name" value="HAD-like_sf"/>
</dbReference>
<protein>
    <recommendedName>
        <fullName evidence="4">NHL repeat-containing protein 2</fullName>
    </recommendedName>
</protein>
<dbReference type="SFLD" id="SFLDS00003">
    <property type="entry name" value="Haloacid_Dehalogenase"/>
    <property type="match status" value="1"/>
</dbReference>
<dbReference type="SUPFAM" id="SSF56784">
    <property type="entry name" value="HAD-like"/>
    <property type="match status" value="1"/>
</dbReference>
<dbReference type="PRINTS" id="PR00413">
    <property type="entry name" value="HADHALOGNASE"/>
</dbReference>
<proteinExistence type="predicted"/>